<dbReference type="InterPro" id="IPR022037">
    <property type="entry name" value="DUF3606"/>
</dbReference>
<proteinExistence type="predicted"/>
<dbReference type="Proteomes" id="UP000094487">
    <property type="component" value="Unassembled WGS sequence"/>
</dbReference>
<evidence type="ECO:0000313" key="1">
    <source>
        <dbReference type="EMBL" id="ODP38919.1"/>
    </source>
</evidence>
<protein>
    <submittedName>
        <fullName evidence="1">DUF3606 domain-containing protein</fullName>
    </submittedName>
</protein>
<accession>A0A1E3LYX5</accession>
<dbReference type="Pfam" id="PF12244">
    <property type="entry name" value="DUF3606"/>
    <property type="match status" value="1"/>
</dbReference>
<dbReference type="OrthoDB" id="8087200at2"/>
<name>A0A1E3LYX5_9SPHN</name>
<evidence type="ECO:0000313" key="2">
    <source>
        <dbReference type="Proteomes" id="UP000094487"/>
    </source>
</evidence>
<dbReference type="EMBL" id="MDDS01000010">
    <property type="protein sequence ID" value="ODP38919.1"/>
    <property type="molecule type" value="Genomic_DNA"/>
</dbReference>
<organism evidence="1 2">
    <name type="scientific">Sphingomonas turrisvirgatae</name>
    <dbReference type="NCBI Taxonomy" id="1888892"/>
    <lineage>
        <taxon>Bacteria</taxon>
        <taxon>Pseudomonadati</taxon>
        <taxon>Pseudomonadota</taxon>
        <taxon>Alphaproteobacteria</taxon>
        <taxon>Sphingomonadales</taxon>
        <taxon>Sphingomonadaceae</taxon>
        <taxon>Sphingomonas</taxon>
    </lineage>
</organism>
<keyword evidence="2" id="KW-1185">Reference proteome</keyword>
<reference evidence="1 2" key="1">
    <citation type="submission" date="2016-08" db="EMBL/GenBank/DDBJ databases">
        <title>Draft genome of the agarase producing Sphingomonas sp. MCT13.</title>
        <authorList>
            <person name="D'Andrea M.M."/>
            <person name="Rossolini G.M."/>
            <person name="Thaller M.C."/>
        </authorList>
    </citation>
    <scope>NUCLEOTIDE SEQUENCE [LARGE SCALE GENOMIC DNA]</scope>
    <source>
        <strain evidence="1 2">MCT13</strain>
    </source>
</reference>
<dbReference type="AlphaFoldDB" id="A0A1E3LYX5"/>
<gene>
    <name evidence="1" type="ORF">BFL28_12730</name>
</gene>
<sequence length="61" mass="6689">MADNKAKRGGADRRTVAAGEGYEVSYFARKHGISRNQAETLIQRVGNDREKLNAAAQKLKA</sequence>
<comment type="caution">
    <text evidence="1">The sequence shown here is derived from an EMBL/GenBank/DDBJ whole genome shotgun (WGS) entry which is preliminary data.</text>
</comment>
<dbReference type="RefSeq" id="WP_069319394.1">
    <property type="nucleotide sequence ID" value="NZ_MDDS01000010.1"/>
</dbReference>
<dbReference type="STRING" id="1888892.BFL28_12730"/>